<dbReference type="OrthoDB" id="5514384at2"/>
<dbReference type="GO" id="GO:0005886">
    <property type="term" value="C:plasma membrane"/>
    <property type="evidence" value="ECO:0007669"/>
    <property type="project" value="UniProtKB-SubCell"/>
</dbReference>
<keyword evidence="3" id="KW-1003">Cell membrane</keyword>
<evidence type="ECO:0000256" key="1">
    <source>
        <dbReference type="ARBA" id="ARBA00004162"/>
    </source>
</evidence>
<evidence type="ECO:0000256" key="7">
    <source>
        <dbReference type="RuleBase" id="RU003879"/>
    </source>
</evidence>
<dbReference type="PANTHER" id="PTHR30558">
    <property type="entry name" value="EXBD MEMBRANE COMPONENT OF PMF-DRIVEN MACROMOLECULE IMPORT SYSTEM"/>
    <property type="match status" value="1"/>
</dbReference>
<dbReference type="Pfam" id="PF02472">
    <property type="entry name" value="ExbD"/>
    <property type="match status" value="1"/>
</dbReference>
<evidence type="ECO:0000256" key="8">
    <source>
        <dbReference type="SAM" id="Phobius"/>
    </source>
</evidence>
<name>A0A0F6W1B5_9BACT</name>
<evidence type="ECO:0000256" key="6">
    <source>
        <dbReference type="ARBA" id="ARBA00023136"/>
    </source>
</evidence>
<dbReference type="RefSeq" id="WP_053232183.1">
    <property type="nucleotide sequence ID" value="NZ_CP011125.1"/>
</dbReference>
<protein>
    <submittedName>
        <fullName evidence="9">Biopolymer transport protein ExbD/TolR</fullName>
    </submittedName>
</protein>
<sequence length="148" mass="15820">MAFEVSSGKGGKKGRSKPDMNVTPLVDVVLVLLIIFMVITPMLAKQFWIHLPSEPEEAEATPPPPSDDGPPVVTVDAAGRVLINRDEVPLAQLETRLRRVLAARGDRTVFFDAQSDAPYGRAVEVLDTCRGAGATTIAVATEALADAR</sequence>
<dbReference type="PANTHER" id="PTHR30558:SF7">
    <property type="entry name" value="TOL-PAL SYSTEM PROTEIN TOLR"/>
    <property type="match status" value="1"/>
</dbReference>
<evidence type="ECO:0000313" key="9">
    <source>
        <dbReference type="EMBL" id="AKF04886.1"/>
    </source>
</evidence>
<evidence type="ECO:0000256" key="4">
    <source>
        <dbReference type="ARBA" id="ARBA00022692"/>
    </source>
</evidence>
<dbReference type="GO" id="GO:0015031">
    <property type="term" value="P:protein transport"/>
    <property type="evidence" value="ECO:0007669"/>
    <property type="project" value="UniProtKB-KW"/>
</dbReference>
<feature type="transmembrane region" description="Helical" evidence="8">
    <location>
        <begin position="25"/>
        <end position="44"/>
    </location>
</feature>
<evidence type="ECO:0000256" key="3">
    <source>
        <dbReference type="ARBA" id="ARBA00022475"/>
    </source>
</evidence>
<dbReference type="EMBL" id="CP011125">
    <property type="protein sequence ID" value="AKF04886.1"/>
    <property type="molecule type" value="Genomic_DNA"/>
</dbReference>
<keyword evidence="7" id="KW-0813">Transport</keyword>
<dbReference type="KEGG" id="samy:DB32_002035"/>
<proteinExistence type="inferred from homology"/>
<dbReference type="Proteomes" id="UP000034883">
    <property type="component" value="Chromosome"/>
</dbReference>
<comment type="subcellular location">
    <subcellularLocation>
        <location evidence="1">Cell membrane</location>
        <topology evidence="1">Single-pass membrane protein</topology>
    </subcellularLocation>
    <subcellularLocation>
        <location evidence="7">Cell membrane</location>
        <topology evidence="7">Single-pass type II membrane protein</topology>
    </subcellularLocation>
</comment>
<evidence type="ECO:0000256" key="5">
    <source>
        <dbReference type="ARBA" id="ARBA00022989"/>
    </source>
</evidence>
<keyword evidence="4 7" id="KW-0812">Transmembrane</keyword>
<keyword evidence="7" id="KW-0653">Protein transport</keyword>
<dbReference type="InterPro" id="IPR003400">
    <property type="entry name" value="ExbD"/>
</dbReference>
<organism evidence="9 10">
    <name type="scientific">Sandaracinus amylolyticus</name>
    <dbReference type="NCBI Taxonomy" id="927083"/>
    <lineage>
        <taxon>Bacteria</taxon>
        <taxon>Pseudomonadati</taxon>
        <taxon>Myxococcota</taxon>
        <taxon>Polyangia</taxon>
        <taxon>Polyangiales</taxon>
        <taxon>Sandaracinaceae</taxon>
        <taxon>Sandaracinus</taxon>
    </lineage>
</organism>
<dbReference type="STRING" id="927083.DB32_002035"/>
<comment type="similarity">
    <text evidence="2 7">Belongs to the ExbD/TolR family.</text>
</comment>
<reference evidence="9 10" key="1">
    <citation type="submission" date="2015-03" db="EMBL/GenBank/DDBJ databases">
        <title>Genome assembly of Sandaracinus amylolyticus DSM 53668.</title>
        <authorList>
            <person name="Sharma G."/>
            <person name="Subramanian S."/>
        </authorList>
    </citation>
    <scope>NUCLEOTIDE SEQUENCE [LARGE SCALE GENOMIC DNA]</scope>
    <source>
        <strain evidence="9 10">DSM 53668</strain>
    </source>
</reference>
<dbReference type="Gene3D" id="3.30.420.270">
    <property type="match status" value="1"/>
</dbReference>
<evidence type="ECO:0000313" key="10">
    <source>
        <dbReference type="Proteomes" id="UP000034883"/>
    </source>
</evidence>
<dbReference type="GO" id="GO:0022857">
    <property type="term" value="F:transmembrane transporter activity"/>
    <property type="evidence" value="ECO:0007669"/>
    <property type="project" value="InterPro"/>
</dbReference>
<keyword evidence="6 8" id="KW-0472">Membrane</keyword>
<gene>
    <name evidence="9" type="ORF">DB32_002035</name>
</gene>
<keyword evidence="5 8" id="KW-1133">Transmembrane helix</keyword>
<dbReference type="AlphaFoldDB" id="A0A0F6W1B5"/>
<accession>A0A0F6W1B5</accession>
<evidence type="ECO:0000256" key="2">
    <source>
        <dbReference type="ARBA" id="ARBA00005811"/>
    </source>
</evidence>
<keyword evidence="10" id="KW-1185">Reference proteome</keyword>